<dbReference type="PANTHER" id="PTHR31836:SF21">
    <property type="entry name" value="EXPANSIN-LIKE PROTEIN 7"/>
    <property type="match status" value="1"/>
</dbReference>
<feature type="domain" description="CBM2" evidence="4">
    <location>
        <begin position="364"/>
        <end position="467"/>
    </location>
</feature>
<keyword evidence="1" id="KW-0732">Signal</keyword>
<feature type="compositionally biased region" description="Basic and acidic residues" evidence="3">
    <location>
        <begin position="12"/>
        <end position="29"/>
    </location>
</feature>
<name>A0AAW8F7G7_9ACTN</name>
<protein>
    <recommendedName>
        <fullName evidence="4">CBM2 domain-containing protein</fullName>
    </recommendedName>
</protein>
<evidence type="ECO:0000313" key="6">
    <source>
        <dbReference type="Proteomes" id="UP001234216"/>
    </source>
</evidence>
<dbReference type="InterPro" id="IPR001919">
    <property type="entry name" value="CBD2"/>
</dbReference>
<reference evidence="5" key="1">
    <citation type="submission" date="2023-07" db="EMBL/GenBank/DDBJ databases">
        <title>Comparative genomics of wheat-associated soil bacteria to identify genetic determinants of phenazine resistance.</title>
        <authorList>
            <person name="Mouncey N."/>
        </authorList>
    </citation>
    <scope>NUCLEOTIDE SEQUENCE</scope>
    <source>
        <strain evidence="5">V4I22</strain>
    </source>
</reference>
<dbReference type="AlphaFoldDB" id="A0AAW8F7G7"/>
<dbReference type="Proteomes" id="UP001234216">
    <property type="component" value="Unassembled WGS sequence"/>
</dbReference>
<dbReference type="Gene3D" id="2.60.40.290">
    <property type="match status" value="1"/>
</dbReference>
<dbReference type="InterPro" id="IPR051477">
    <property type="entry name" value="Expansin_CellWall"/>
</dbReference>
<sequence length="467" mass="49089">MSEVFQRSLPSLREDSHTNVTAPRHEKADPPMQLLSTPRSPARRRTATLLAALCCAALPVVAAAAQPPAASAAATEVLGNATHFAGLGSPYGGCGLPQRELDSQDFVALNVFNTPGDYSSTYPRPVPDSSASVKGVFDNGRNCGRWVKVTIGDYCTGTNDGAPDRPFCRNGSWVADKYNGATLTMLVADSCADSNAWCRDDPNHLDLATDSLNRFRIGGTPVGTMYPDHWNNRHVSWSFVPAPDYSGDIRIGFLRGAQRYWPAIAVSHLAGGIHGVQYLANGTWTDAAMNSDMGQSYVIGATASGQSSFTIRIRDAADAWLGGGRTYSFSLPSGCAGGCSQDYTAVPYTTDSSGGTPPPTPAPSPSGGTACTAEWKLTGSWQGGYQADVTVTNTGSRPATDWSVHHTLPDGVTVANRWNAVLDPSRPATTVHNASYNGSLAPGASTTWGMTLSGDDRALGTLSCTAS</sequence>
<gene>
    <name evidence="5" type="ORF">QFZ22_002034</name>
</gene>
<dbReference type="GO" id="GO:0004553">
    <property type="term" value="F:hydrolase activity, hydrolyzing O-glycosyl compounds"/>
    <property type="evidence" value="ECO:0007669"/>
    <property type="project" value="InterPro"/>
</dbReference>
<dbReference type="SUPFAM" id="SSF49384">
    <property type="entry name" value="Carbohydrate-binding domain"/>
    <property type="match status" value="1"/>
</dbReference>
<dbReference type="InterPro" id="IPR008965">
    <property type="entry name" value="CBM2/CBM3_carb-bd_dom_sf"/>
</dbReference>
<dbReference type="PROSITE" id="PS51173">
    <property type="entry name" value="CBM2"/>
    <property type="match status" value="1"/>
</dbReference>
<feature type="region of interest" description="Disordered" evidence="3">
    <location>
        <begin position="349"/>
        <end position="369"/>
    </location>
</feature>
<dbReference type="PANTHER" id="PTHR31836">
    <property type="match status" value="1"/>
</dbReference>
<dbReference type="InterPro" id="IPR012291">
    <property type="entry name" value="CBM2_carb-bd_dom_sf"/>
</dbReference>
<comment type="caution">
    <text evidence="5">The sequence shown here is derived from an EMBL/GenBank/DDBJ whole genome shotgun (WGS) entry which is preliminary data.</text>
</comment>
<dbReference type="Pfam" id="PF00553">
    <property type="entry name" value="CBM_2"/>
    <property type="match status" value="1"/>
</dbReference>
<dbReference type="SMART" id="SM00637">
    <property type="entry name" value="CBD_II"/>
    <property type="match status" value="1"/>
</dbReference>
<keyword evidence="2" id="KW-0119">Carbohydrate metabolism</keyword>
<evidence type="ECO:0000256" key="2">
    <source>
        <dbReference type="ARBA" id="ARBA00023326"/>
    </source>
</evidence>
<dbReference type="Gene3D" id="2.60.40.760">
    <property type="entry name" value="Expansin, cellulose-binding-like domain"/>
    <property type="match status" value="1"/>
</dbReference>
<dbReference type="SUPFAM" id="SSF50685">
    <property type="entry name" value="Barwin-like endoglucanases"/>
    <property type="match status" value="1"/>
</dbReference>
<evidence type="ECO:0000256" key="3">
    <source>
        <dbReference type="SAM" id="MobiDB-lite"/>
    </source>
</evidence>
<feature type="region of interest" description="Disordered" evidence="3">
    <location>
        <begin position="1"/>
        <end position="40"/>
    </location>
</feature>
<accession>A0AAW8F7G7</accession>
<dbReference type="GO" id="GO:0030247">
    <property type="term" value="F:polysaccharide binding"/>
    <property type="evidence" value="ECO:0007669"/>
    <property type="project" value="UniProtKB-UniRule"/>
</dbReference>
<proteinExistence type="predicted"/>
<evidence type="ECO:0000313" key="5">
    <source>
        <dbReference type="EMBL" id="MDQ0906049.1"/>
    </source>
</evidence>
<keyword evidence="2" id="KW-0624">Polysaccharide degradation</keyword>
<organism evidence="5 6">
    <name type="scientific">Streptomyces canus</name>
    <dbReference type="NCBI Taxonomy" id="58343"/>
    <lineage>
        <taxon>Bacteria</taxon>
        <taxon>Bacillati</taxon>
        <taxon>Actinomycetota</taxon>
        <taxon>Actinomycetes</taxon>
        <taxon>Kitasatosporales</taxon>
        <taxon>Streptomycetaceae</taxon>
        <taxon>Streptomyces</taxon>
        <taxon>Streptomyces aurantiacus group</taxon>
    </lineage>
</organism>
<evidence type="ECO:0000256" key="1">
    <source>
        <dbReference type="ARBA" id="ARBA00022729"/>
    </source>
</evidence>
<dbReference type="InterPro" id="IPR036908">
    <property type="entry name" value="RlpA-like_sf"/>
</dbReference>
<evidence type="ECO:0000259" key="4">
    <source>
        <dbReference type="PROSITE" id="PS51173"/>
    </source>
</evidence>
<dbReference type="InterPro" id="IPR036749">
    <property type="entry name" value="Expansin_CBD_sf"/>
</dbReference>
<dbReference type="GO" id="GO:0000272">
    <property type="term" value="P:polysaccharide catabolic process"/>
    <property type="evidence" value="ECO:0007669"/>
    <property type="project" value="UniProtKB-KW"/>
</dbReference>
<dbReference type="EMBL" id="JAUSZV010000005">
    <property type="protein sequence ID" value="MDQ0906049.1"/>
    <property type="molecule type" value="Genomic_DNA"/>
</dbReference>